<evidence type="ECO:0000313" key="3">
    <source>
        <dbReference type="Proteomes" id="UP000224567"/>
    </source>
</evidence>
<comment type="caution">
    <text evidence="2">The sequence shown here is derived from an EMBL/GenBank/DDBJ whole genome shotgun (WGS) entry which is preliminary data.</text>
</comment>
<evidence type="ECO:0000313" key="2">
    <source>
        <dbReference type="EMBL" id="PHT58858.1"/>
    </source>
</evidence>
<protein>
    <submittedName>
        <fullName evidence="2">Uncharacterized protein</fullName>
    </submittedName>
</protein>
<dbReference type="STRING" id="33114.A0A2G2XMZ0"/>
<keyword evidence="3" id="KW-1185">Reference proteome</keyword>
<reference evidence="2 3" key="1">
    <citation type="journal article" date="2017" name="Genome Biol.">
        <title>New reference genome sequences of hot pepper reveal the massive evolution of plant disease-resistance genes by retroduplication.</title>
        <authorList>
            <person name="Kim S."/>
            <person name="Park J."/>
            <person name="Yeom S.I."/>
            <person name="Kim Y.M."/>
            <person name="Seo E."/>
            <person name="Kim K.T."/>
            <person name="Kim M.S."/>
            <person name="Lee J.M."/>
            <person name="Cheong K."/>
            <person name="Shin H.S."/>
            <person name="Kim S.B."/>
            <person name="Han K."/>
            <person name="Lee J."/>
            <person name="Park M."/>
            <person name="Lee H.A."/>
            <person name="Lee H.Y."/>
            <person name="Lee Y."/>
            <person name="Oh S."/>
            <person name="Lee J.H."/>
            <person name="Choi E."/>
            <person name="Choi E."/>
            <person name="Lee S.E."/>
            <person name="Jeon J."/>
            <person name="Kim H."/>
            <person name="Choi G."/>
            <person name="Song H."/>
            <person name="Lee J."/>
            <person name="Lee S.C."/>
            <person name="Kwon J.K."/>
            <person name="Lee H.Y."/>
            <person name="Koo N."/>
            <person name="Hong Y."/>
            <person name="Kim R.W."/>
            <person name="Kang W.H."/>
            <person name="Huh J.H."/>
            <person name="Kang B.C."/>
            <person name="Yang T.J."/>
            <person name="Lee Y.H."/>
            <person name="Bennetzen J.L."/>
            <person name="Choi D."/>
        </authorList>
    </citation>
    <scope>NUCLEOTIDE SEQUENCE [LARGE SCALE GENOMIC DNA]</scope>
    <source>
        <strain evidence="3">cv. PBC81</strain>
    </source>
</reference>
<reference evidence="3" key="2">
    <citation type="journal article" date="2017" name="J. Anim. Genet.">
        <title>Multiple reference genome sequences of hot pepper reveal the massive evolution of plant disease resistance genes by retroduplication.</title>
        <authorList>
            <person name="Kim S."/>
            <person name="Park J."/>
            <person name="Yeom S.-I."/>
            <person name="Kim Y.-M."/>
            <person name="Seo E."/>
            <person name="Kim K.-T."/>
            <person name="Kim M.-S."/>
            <person name="Lee J.M."/>
            <person name="Cheong K."/>
            <person name="Shin H.-S."/>
            <person name="Kim S.-B."/>
            <person name="Han K."/>
            <person name="Lee J."/>
            <person name="Park M."/>
            <person name="Lee H.-A."/>
            <person name="Lee H.-Y."/>
            <person name="Lee Y."/>
            <person name="Oh S."/>
            <person name="Lee J.H."/>
            <person name="Choi E."/>
            <person name="Choi E."/>
            <person name="Lee S.E."/>
            <person name="Jeon J."/>
            <person name="Kim H."/>
            <person name="Choi G."/>
            <person name="Song H."/>
            <person name="Lee J."/>
            <person name="Lee S.-C."/>
            <person name="Kwon J.-K."/>
            <person name="Lee H.-Y."/>
            <person name="Koo N."/>
            <person name="Hong Y."/>
            <person name="Kim R.W."/>
            <person name="Kang W.-H."/>
            <person name="Huh J.H."/>
            <person name="Kang B.-C."/>
            <person name="Yang T.-J."/>
            <person name="Lee Y.-H."/>
            <person name="Bennetzen J.L."/>
            <person name="Choi D."/>
        </authorList>
    </citation>
    <scope>NUCLEOTIDE SEQUENCE [LARGE SCALE GENOMIC DNA]</scope>
    <source>
        <strain evidence="3">cv. PBC81</strain>
    </source>
</reference>
<name>A0A2G2XMZ0_CAPBA</name>
<gene>
    <name evidence="2" type="ORF">CQW23_01221</name>
</gene>
<dbReference type="Proteomes" id="UP000224567">
    <property type="component" value="Unassembled WGS sequence"/>
</dbReference>
<dbReference type="OrthoDB" id="1300216at2759"/>
<feature type="region of interest" description="Disordered" evidence="1">
    <location>
        <begin position="110"/>
        <end position="139"/>
    </location>
</feature>
<dbReference type="EMBL" id="MLFT02000001">
    <property type="protein sequence ID" value="PHT58858.1"/>
    <property type="molecule type" value="Genomic_DNA"/>
</dbReference>
<evidence type="ECO:0000256" key="1">
    <source>
        <dbReference type="SAM" id="MobiDB-lite"/>
    </source>
</evidence>
<dbReference type="AlphaFoldDB" id="A0A2G2XMZ0"/>
<sequence>MFSGEEINLISHEKGFRSEDLLPLGANLVMSDNVNSTPGDAELDSDDNVPIGARLFSLRDKQAQKIPSSIVPSKNAVQKCKGNFEPPPSTVLHPISVDDISDENLVPANSEASFELPSSHECSENPSVLEPGSSSAPPAKVTKTMQKFLDLGPTKYFACPKALKVLLPRSECRHEAGRHDLCLMEALDSHEFVNLPELMIKHMTRVINPDQGAHGMLFGYFLSRIFTYFEVSCGKGKACTKQEMIRASTLEECGFGEHGA</sequence>
<proteinExistence type="predicted"/>
<organism evidence="2 3">
    <name type="scientific">Capsicum baccatum</name>
    <name type="common">Peruvian pepper</name>
    <dbReference type="NCBI Taxonomy" id="33114"/>
    <lineage>
        <taxon>Eukaryota</taxon>
        <taxon>Viridiplantae</taxon>
        <taxon>Streptophyta</taxon>
        <taxon>Embryophyta</taxon>
        <taxon>Tracheophyta</taxon>
        <taxon>Spermatophyta</taxon>
        <taxon>Magnoliopsida</taxon>
        <taxon>eudicotyledons</taxon>
        <taxon>Gunneridae</taxon>
        <taxon>Pentapetalae</taxon>
        <taxon>asterids</taxon>
        <taxon>lamiids</taxon>
        <taxon>Solanales</taxon>
        <taxon>Solanaceae</taxon>
        <taxon>Solanoideae</taxon>
        <taxon>Capsiceae</taxon>
        <taxon>Capsicum</taxon>
    </lineage>
</organism>
<accession>A0A2G2XMZ0</accession>